<dbReference type="eggNOG" id="COG4961">
    <property type="taxonomic scope" value="Bacteria"/>
</dbReference>
<gene>
    <name evidence="2" type="primary">tadE2</name>
    <name evidence="2" type="ordered locus">BLASA_2018</name>
</gene>
<feature type="domain" description="TadE-like" evidence="1">
    <location>
        <begin position="9"/>
        <end position="51"/>
    </location>
</feature>
<accession>H6RRT8</accession>
<reference evidence="3" key="2">
    <citation type="submission" date="2012-02" db="EMBL/GenBank/DDBJ databases">
        <title>Complete genome sequence of Blastococcus saxobsidens strain DD2.</title>
        <authorList>
            <person name="Genoscope."/>
        </authorList>
    </citation>
    <scope>NUCLEOTIDE SEQUENCE [LARGE SCALE GENOMIC DNA]</scope>
    <source>
        <strain evidence="3">DD2</strain>
    </source>
</reference>
<reference evidence="2 3" key="1">
    <citation type="journal article" date="2012" name="J. Bacteriol.">
        <title>Genome Sequence of Blastococcus saxobsidens DD2, a Stone-Inhabiting Bacterium.</title>
        <authorList>
            <person name="Chouaia B."/>
            <person name="Crotti E."/>
            <person name="Brusetti L."/>
            <person name="Daffonchio D."/>
            <person name="Essoussi I."/>
            <person name="Nouioui I."/>
            <person name="Sbissi I."/>
            <person name="Ghodhbane-Gtari F."/>
            <person name="Gtari M."/>
            <person name="Vacherie B."/>
            <person name="Barbe V."/>
            <person name="Medigue C."/>
            <person name="Gury J."/>
            <person name="Pujic P."/>
            <person name="Normand P."/>
        </authorList>
    </citation>
    <scope>NUCLEOTIDE SEQUENCE [LARGE SCALE GENOMIC DNA]</scope>
    <source>
        <strain evidence="2 3">DD2</strain>
    </source>
</reference>
<sequence>MGGLRSERGAAAVEFALVVPLLAVLVLGAAEFGRAFQTQATLAAAAREGARSFALGNDDATVNGVVVDASASLDEALIATSTEKDADNCIVRVDYPMSFLITGFFGTTIDLSATGVMRCDG</sequence>
<dbReference type="Proteomes" id="UP000007517">
    <property type="component" value="Chromosome"/>
</dbReference>
<dbReference type="HOGENOM" id="CLU_122851_1_0_11"/>
<dbReference type="EMBL" id="FO117623">
    <property type="protein sequence ID" value="CCG02932.1"/>
    <property type="molecule type" value="Genomic_DNA"/>
</dbReference>
<dbReference type="OrthoDB" id="5190946at2"/>
<dbReference type="KEGG" id="bsd:BLASA_2018"/>
<evidence type="ECO:0000313" key="2">
    <source>
        <dbReference type="EMBL" id="CCG02932.1"/>
    </source>
</evidence>
<dbReference type="AlphaFoldDB" id="H6RRT8"/>
<keyword evidence="3" id="KW-1185">Reference proteome</keyword>
<dbReference type="InterPro" id="IPR012495">
    <property type="entry name" value="TadE-like_dom"/>
</dbReference>
<dbReference type="STRING" id="1146883.BLASA_2018"/>
<protein>
    <submittedName>
        <fullName evidence="2">Pilus assembly protein</fullName>
    </submittedName>
</protein>
<organism evidence="2 3">
    <name type="scientific">Blastococcus saxobsidens (strain DD2)</name>
    <dbReference type="NCBI Taxonomy" id="1146883"/>
    <lineage>
        <taxon>Bacteria</taxon>
        <taxon>Bacillati</taxon>
        <taxon>Actinomycetota</taxon>
        <taxon>Actinomycetes</taxon>
        <taxon>Geodermatophilales</taxon>
        <taxon>Geodermatophilaceae</taxon>
        <taxon>Blastococcus</taxon>
    </lineage>
</organism>
<name>H6RRT8_BLASD</name>
<proteinExistence type="predicted"/>
<dbReference type="Pfam" id="PF07811">
    <property type="entry name" value="TadE"/>
    <property type="match status" value="1"/>
</dbReference>
<evidence type="ECO:0000313" key="3">
    <source>
        <dbReference type="Proteomes" id="UP000007517"/>
    </source>
</evidence>
<evidence type="ECO:0000259" key="1">
    <source>
        <dbReference type="Pfam" id="PF07811"/>
    </source>
</evidence>